<dbReference type="Proteomes" id="UP000811545">
    <property type="component" value="Unassembled WGS sequence"/>
</dbReference>
<comment type="caution">
    <text evidence="1">The sequence shown here is derived from an EMBL/GenBank/DDBJ whole genome shotgun (WGS) entry which is preliminary data.</text>
</comment>
<evidence type="ECO:0000313" key="2">
    <source>
        <dbReference type="Proteomes" id="UP000811545"/>
    </source>
</evidence>
<gene>
    <name evidence="1" type="ORF">DDT42_01295</name>
</gene>
<organism evidence="1 2">
    <name type="scientific">Psychracetigena formicireducens</name>
    <dbReference type="NCBI Taxonomy" id="2986056"/>
    <lineage>
        <taxon>Bacteria</taxon>
        <taxon>Bacillati</taxon>
        <taxon>Candidatus Lithacetigenota</taxon>
        <taxon>Candidatus Psychracetigena</taxon>
    </lineage>
</organism>
<protein>
    <submittedName>
        <fullName evidence="1">Uncharacterized protein</fullName>
    </submittedName>
</protein>
<proteinExistence type="predicted"/>
<reference evidence="1 2" key="1">
    <citation type="journal article" date="2021" name="bioRxiv">
        <title>Unique metabolic strategies in Hadean analogues reveal hints for primordial physiology.</title>
        <authorList>
            <person name="Nobu M.K."/>
            <person name="Nakai R."/>
            <person name="Tamazawa S."/>
            <person name="Mori H."/>
            <person name="Toyoda A."/>
            <person name="Ijiri A."/>
            <person name="Suzuki S."/>
            <person name="Kurokawa K."/>
            <person name="Kamagata Y."/>
            <person name="Tamaki H."/>
        </authorList>
    </citation>
    <scope>NUCLEOTIDE SEQUENCE [LARGE SCALE GENOMIC DNA]</scope>
    <source>
        <strain evidence="1">BS525</strain>
    </source>
</reference>
<evidence type="ECO:0000313" key="1">
    <source>
        <dbReference type="EMBL" id="MBT9145424.1"/>
    </source>
</evidence>
<sequence length="76" mass="8573">MNLKSIICDPHGEISQSKVWSNIAFATATFVVIKLAMNNSQYIGEVFLWYLVVVSGSELGKKFMTMRLSKDNITKE</sequence>
<accession>A0A9E2F1G4</accession>
<name>A0A9E2F1G4_PSYF1</name>
<dbReference type="AlphaFoldDB" id="A0A9E2F1G4"/>
<dbReference type="EMBL" id="QLTW01000091">
    <property type="protein sequence ID" value="MBT9145424.1"/>
    <property type="molecule type" value="Genomic_DNA"/>
</dbReference>